<dbReference type="PANTHER" id="PTHR42951">
    <property type="entry name" value="METALLO-BETA-LACTAMASE DOMAIN-CONTAINING"/>
    <property type="match status" value="1"/>
</dbReference>
<evidence type="ECO:0000313" key="2">
    <source>
        <dbReference type="EMBL" id="CCG53609.1"/>
    </source>
</evidence>
<dbReference type="SMART" id="SM00849">
    <property type="entry name" value="Lactamase_B"/>
    <property type="match status" value="1"/>
</dbReference>
<proteinExistence type="predicted"/>
<dbReference type="Gene3D" id="3.60.15.10">
    <property type="entry name" value="Ribonuclease Z/Hydroxyacylglutathione hydrolase-like"/>
    <property type="match status" value="1"/>
</dbReference>
<sequence length="245" mass="26959">MEIANGVHHFDCGPFNWYLIEEEGRLTLVDAGFPGHYSVYKKGLELLGKSSKDIEAIILTHAHADHIGFAEKVRKETGAPVYVHSGDAKMACKPLQLPWFGLLSNAWRTYTAKMLGVAIVNGVFTLPHLTKVQTVSDGQLLDVPGKPKILHTPGHTDGEIALLLEDRKILISGDTIVTRNLLTGELGQPQLTNPILNHNYKQAMRSLDLLREIGEVTMLSGHGTPWIGDMNEAVNIALENSKRTN</sequence>
<dbReference type="InterPro" id="IPR050855">
    <property type="entry name" value="NDM-1-like"/>
</dbReference>
<organism evidence="2 3">
    <name type="scientific">Flavobacterium indicum (strain DSM 17447 / CIP 109464 / GPTSA100-9)</name>
    <dbReference type="NCBI Taxonomy" id="1094466"/>
    <lineage>
        <taxon>Bacteria</taxon>
        <taxon>Pseudomonadati</taxon>
        <taxon>Bacteroidota</taxon>
        <taxon>Flavobacteriia</taxon>
        <taxon>Flavobacteriales</taxon>
        <taxon>Flavobacteriaceae</taxon>
        <taxon>Flavobacterium</taxon>
    </lineage>
</organism>
<dbReference type="InterPro" id="IPR001279">
    <property type="entry name" value="Metallo-B-lactamas"/>
</dbReference>
<dbReference type="Pfam" id="PF00753">
    <property type="entry name" value="Lactamase_B"/>
    <property type="match status" value="1"/>
</dbReference>
<protein>
    <recommendedName>
        <fullName evidence="1">Metallo-beta-lactamase domain-containing protein</fullName>
    </recommendedName>
</protein>
<dbReference type="OrthoDB" id="9802248at2"/>
<dbReference type="AlphaFoldDB" id="H8XTM9"/>
<dbReference type="InterPro" id="IPR036866">
    <property type="entry name" value="RibonucZ/Hydroxyglut_hydro"/>
</dbReference>
<dbReference type="RefSeq" id="WP_014388728.1">
    <property type="nucleotide sequence ID" value="NC_017025.1"/>
</dbReference>
<dbReference type="PATRIC" id="fig|1094466.5.peg.1636"/>
<dbReference type="EMBL" id="HE774682">
    <property type="protein sequence ID" value="CCG53609.1"/>
    <property type="molecule type" value="Genomic_DNA"/>
</dbReference>
<dbReference type="CDD" id="cd07721">
    <property type="entry name" value="yflN-like_MBL-fold"/>
    <property type="match status" value="1"/>
</dbReference>
<evidence type="ECO:0000259" key="1">
    <source>
        <dbReference type="SMART" id="SM00849"/>
    </source>
</evidence>
<accession>H8XTM9</accession>
<name>H8XTM9_FLAIG</name>
<reference evidence="2 3" key="1">
    <citation type="journal article" date="2012" name="J. Bacteriol.">
        <title>Complete Genome Sequence of Flavobacterium indicum GPSTA100-9T, Isolated from Warm Spring Water.</title>
        <authorList>
            <person name="Barbier P."/>
            <person name="Houel A."/>
            <person name="Loux V."/>
            <person name="Poulain J."/>
            <person name="Bernardet J.F."/>
            <person name="Touchon M."/>
            <person name="Duchaud E."/>
        </authorList>
    </citation>
    <scope>NUCLEOTIDE SEQUENCE [LARGE SCALE GENOMIC DNA]</scope>
    <source>
        <strain evidence="3">DSM 17447 / CIP 109464 / GPTSA100-9</strain>
    </source>
</reference>
<dbReference type="Proteomes" id="UP000007599">
    <property type="component" value="Chromosome I"/>
</dbReference>
<keyword evidence="3" id="KW-1185">Reference proteome</keyword>
<evidence type="ECO:0000313" key="3">
    <source>
        <dbReference type="Proteomes" id="UP000007599"/>
    </source>
</evidence>
<feature type="domain" description="Metallo-beta-lactamase" evidence="1">
    <location>
        <begin position="14"/>
        <end position="222"/>
    </location>
</feature>
<gene>
    <name evidence="2" type="ordered locus">KQS_08360</name>
</gene>
<dbReference type="eggNOG" id="COG0491">
    <property type="taxonomic scope" value="Bacteria"/>
</dbReference>
<dbReference type="KEGG" id="fin:KQS_08360"/>
<dbReference type="STRING" id="1094466.KQS_08360"/>
<dbReference type="SUPFAM" id="SSF56281">
    <property type="entry name" value="Metallo-hydrolase/oxidoreductase"/>
    <property type="match status" value="1"/>
</dbReference>
<dbReference type="HOGENOM" id="CLU_030571_2_3_10"/>
<reference evidence="3" key="2">
    <citation type="submission" date="2012-03" db="EMBL/GenBank/DDBJ databases">
        <title>Complete genome sequence of Flavobacterium indicum GPTSA100-9T, isolated from warm spring water.</title>
        <authorList>
            <person name="Barbier P."/>
            <person name="Houel A."/>
            <person name="Loux V."/>
            <person name="Poulain J."/>
            <person name="Bernardet J.-F."/>
            <person name="Touchon M."/>
            <person name="Duchaud E."/>
        </authorList>
    </citation>
    <scope>NUCLEOTIDE SEQUENCE [LARGE SCALE GENOMIC DNA]</scope>
    <source>
        <strain evidence="3">DSM 17447 / CIP 109464 / GPTSA100-9</strain>
    </source>
</reference>